<dbReference type="Proteomes" id="UP001526426">
    <property type="component" value="Unassembled WGS sequence"/>
</dbReference>
<accession>A0ABT3L0H2</accession>
<dbReference type="Gene3D" id="3.20.20.370">
    <property type="entry name" value="Glycoside hydrolase/deacetylase"/>
    <property type="match status" value="1"/>
</dbReference>
<dbReference type="PANTHER" id="PTHR10587">
    <property type="entry name" value="GLYCOSYL TRANSFERASE-RELATED"/>
    <property type="match status" value="1"/>
</dbReference>
<proteinExistence type="predicted"/>
<keyword evidence="2" id="KW-0472">Membrane</keyword>
<feature type="compositionally biased region" description="Polar residues" evidence="1">
    <location>
        <begin position="271"/>
        <end position="284"/>
    </location>
</feature>
<protein>
    <submittedName>
        <fullName evidence="4">Polysaccharide deacetylase family protein</fullName>
    </submittedName>
</protein>
<dbReference type="CDD" id="cd10917">
    <property type="entry name" value="CE4_NodB_like_6s_7s"/>
    <property type="match status" value="1"/>
</dbReference>
<organism evidence="4 5">
    <name type="scientific">Spirulina subsalsa FACHB-351</name>
    <dbReference type="NCBI Taxonomy" id="234711"/>
    <lineage>
        <taxon>Bacteria</taxon>
        <taxon>Bacillati</taxon>
        <taxon>Cyanobacteriota</taxon>
        <taxon>Cyanophyceae</taxon>
        <taxon>Spirulinales</taxon>
        <taxon>Spirulinaceae</taxon>
        <taxon>Spirulina</taxon>
    </lineage>
</organism>
<evidence type="ECO:0000313" key="5">
    <source>
        <dbReference type="Proteomes" id="UP001526426"/>
    </source>
</evidence>
<sequence>MKYSGRKPFKVHAWGIGLLILGGILAVLWLSSLTALAYLPIRPLVGGEGYVIPPMARGQIIRQVELPDSEKAIALTFDDGPTPQLTAPILDILQTYHVPATFFWVGQNVQRFPALVEKAARAGHTLGNHTWHHPTGLLTPFRATQEVESTRRVIYQTIGRKTPWFRPPFGHLHNGLVSYARSQNDTIILWSVDSEDWRVKNFSVAQMVEQVLSNIKPGAIVLFHDGRGSRLLSPTQNLPPIVQALPLILEALHQQGYHFVTVPQLLQLREQTTSRPSASGTSTLFLPPTSPAPHPGG</sequence>
<feature type="compositionally biased region" description="Pro residues" evidence="1">
    <location>
        <begin position="288"/>
        <end position="297"/>
    </location>
</feature>
<evidence type="ECO:0000256" key="1">
    <source>
        <dbReference type="SAM" id="MobiDB-lite"/>
    </source>
</evidence>
<dbReference type="SUPFAM" id="SSF88713">
    <property type="entry name" value="Glycoside hydrolase/deacetylase"/>
    <property type="match status" value="1"/>
</dbReference>
<evidence type="ECO:0000313" key="4">
    <source>
        <dbReference type="EMBL" id="MCW6035003.1"/>
    </source>
</evidence>
<name>A0ABT3L0H2_9CYAN</name>
<evidence type="ECO:0000259" key="3">
    <source>
        <dbReference type="PROSITE" id="PS51677"/>
    </source>
</evidence>
<comment type="caution">
    <text evidence="4">The sequence shown here is derived from an EMBL/GenBank/DDBJ whole genome shotgun (WGS) entry which is preliminary data.</text>
</comment>
<keyword evidence="5" id="KW-1185">Reference proteome</keyword>
<dbReference type="RefSeq" id="WP_265262663.1">
    <property type="nucleotide sequence ID" value="NZ_JAIHOM010000005.1"/>
</dbReference>
<dbReference type="PROSITE" id="PS51677">
    <property type="entry name" value="NODB"/>
    <property type="match status" value="1"/>
</dbReference>
<evidence type="ECO:0000256" key="2">
    <source>
        <dbReference type="SAM" id="Phobius"/>
    </source>
</evidence>
<dbReference type="InterPro" id="IPR002509">
    <property type="entry name" value="NODB_dom"/>
</dbReference>
<keyword evidence="2" id="KW-1133">Transmembrane helix</keyword>
<feature type="domain" description="NodB homology" evidence="3">
    <location>
        <begin position="71"/>
        <end position="260"/>
    </location>
</feature>
<dbReference type="EMBL" id="JAIHOM010000005">
    <property type="protein sequence ID" value="MCW6035003.1"/>
    <property type="molecule type" value="Genomic_DNA"/>
</dbReference>
<feature type="region of interest" description="Disordered" evidence="1">
    <location>
        <begin position="271"/>
        <end position="297"/>
    </location>
</feature>
<reference evidence="4 5" key="1">
    <citation type="submission" date="2021-08" db="EMBL/GenBank/DDBJ databases">
        <title>Draft genome sequence of Spirulina subsalsa with high tolerance to salinity and hype-accumulation of phycocyanin.</title>
        <authorList>
            <person name="Pei H."/>
            <person name="Jiang L."/>
        </authorList>
    </citation>
    <scope>NUCLEOTIDE SEQUENCE [LARGE SCALE GENOMIC DNA]</scope>
    <source>
        <strain evidence="4 5">FACHB-351</strain>
    </source>
</reference>
<gene>
    <name evidence="4" type="ORF">K4A83_01770</name>
</gene>
<dbReference type="Pfam" id="PF01522">
    <property type="entry name" value="Polysacc_deac_1"/>
    <property type="match status" value="1"/>
</dbReference>
<feature type="transmembrane region" description="Helical" evidence="2">
    <location>
        <begin position="12"/>
        <end position="39"/>
    </location>
</feature>
<keyword evidence="2" id="KW-0812">Transmembrane</keyword>
<dbReference type="InterPro" id="IPR050248">
    <property type="entry name" value="Polysacc_deacetylase_ArnD"/>
</dbReference>
<dbReference type="InterPro" id="IPR011330">
    <property type="entry name" value="Glyco_hydro/deAcase_b/a-brl"/>
</dbReference>